<evidence type="ECO:0000259" key="14">
    <source>
        <dbReference type="PROSITE" id="PS51007"/>
    </source>
</evidence>
<dbReference type="RefSeq" id="WP_246351742.1">
    <property type="nucleotide sequence ID" value="NZ_JACIJP010000001.1"/>
</dbReference>
<dbReference type="Pfam" id="PF01011">
    <property type="entry name" value="PQQ"/>
    <property type="match status" value="2"/>
</dbReference>
<evidence type="ECO:0000313" key="16">
    <source>
        <dbReference type="Proteomes" id="UP000552700"/>
    </source>
</evidence>
<dbReference type="GO" id="GO:0005509">
    <property type="term" value="F:calcium ion binding"/>
    <property type="evidence" value="ECO:0007669"/>
    <property type="project" value="InterPro"/>
</dbReference>
<keyword evidence="7 15" id="KW-0560">Oxidoreductase</keyword>
<feature type="active site" description="Proton acceptor" evidence="10">
    <location>
        <position position="322"/>
    </location>
</feature>
<feature type="binding site" description="covalent" evidence="11">
    <location>
        <position position="625"/>
    </location>
    <ligand>
        <name>heme c</name>
        <dbReference type="ChEBI" id="CHEBI:61717"/>
    </ligand>
</feature>
<dbReference type="Gene3D" id="1.10.760.10">
    <property type="entry name" value="Cytochrome c-like domain"/>
    <property type="match status" value="1"/>
</dbReference>
<comment type="caution">
    <text evidence="15">The sequence shown here is derived from an EMBL/GenBank/DDBJ whole genome shotgun (WGS) entry which is preliminary data.</text>
</comment>
<dbReference type="SUPFAM" id="SSF46626">
    <property type="entry name" value="Cytochrome c"/>
    <property type="match status" value="1"/>
</dbReference>
<evidence type="ECO:0000256" key="11">
    <source>
        <dbReference type="PIRSR" id="PIRSR617512-2"/>
    </source>
</evidence>
<evidence type="ECO:0000256" key="12">
    <source>
        <dbReference type="PIRSR" id="PIRSR617512-3"/>
    </source>
</evidence>
<dbReference type="GO" id="GO:0009055">
    <property type="term" value="F:electron transfer activity"/>
    <property type="evidence" value="ECO:0007669"/>
    <property type="project" value="InterPro"/>
</dbReference>
<dbReference type="Pfam" id="PF13442">
    <property type="entry name" value="Cytochrome_CBB3"/>
    <property type="match status" value="1"/>
</dbReference>
<comment type="cofactor">
    <cofactor evidence="11">
        <name>pyrroloquinoline quinone</name>
        <dbReference type="ChEBI" id="CHEBI:58442"/>
    </cofactor>
    <text evidence="11">Binds 1 PQQ group per subunit.</text>
</comment>
<evidence type="ECO:0000256" key="8">
    <source>
        <dbReference type="ARBA" id="ARBA00023004"/>
    </source>
</evidence>
<dbReference type="Proteomes" id="UP000552700">
    <property type="component" value="Unassembled WGS sequence"/>
</dbReference>
<dbReference type="InterPro" id="IPR018391">
    <property type="entry name" value="PQQ_b-propeller_rpt"/>
</dbReference>
<comment type="cofactor">
    <cofactor evidence="12">
        <name>Ca(2+)</name>
        <dbReference type="ChEBI" id="CHEBI:29108"/>
    </cofactor>
    <text evidence="12">Binds 1 Ca(2+) ion per subunit.</text>
</comment>
<accession>A0A841IWS6</accession>
<evidence type="ECO:0000256" key="13">
    <source>
        <dbReference type="PIRSR" id="PIRSR617512-4"/>
    </source>
</evidence>
<keyword evidence="4" id="KW-0732">Signal</keyword>
<evidence type="ECO:0000256" key="1">
    <source>
        <dbReference type="ARBA" id="ARBA00008156"/>
    </source>
</evidence>
<feature type="binding site" evidence="12">
    <location>
        <position position="192"/>
    </location>
    <ligand>
        <name>Ca(2+)</name>
        <dbReference type="ChEBI" id="CHEBI:29108"/>
    </ligand>
</feature>
<feature type="binding site" evidence="11">
    <location>
        <position position="174"/>
    </location>
    <ligand>
        <name>pyrroloquinoline quinone</name>
        <dbReference type="ChEBI" id="CHEBI:58442"/>
    </ligand>
</feature>
<evidence type="ECO:0000256" key="2">
    <source>
        <dbReference type="ARBA" id="ARBA00022617"/>
    </source>
</evidence>
<keyword evidence="9 13" id="KW-1015">Disulfide bond</keyword>
<evidence type="ECO:0000256" key="3">
    <source>
        <dbReference type="ARBA" id="ARBA00022723"/>
    </source>
</evidence>
<dbReference type="CDD" id="cd10279">
    <property type="entry name" value="PQQ_ADH_II"/>
    <property type="match status" value="1"/>
</dbReference>
<feature type="binding site" evidence="11">
    <location>
        <position position="130"/>
    </location>
    <ligand>
        <name>pyrroloquinoline quinone</name>
        <dbReference type="ChEBI" id="CHEBI:58442"/>
    </ligand>
</feature>
<feature type="domain" description="Cytochrome c" evidence="14">
    <location>
        <begin position="609"/>
        <end position="687"/>
    </location>
</feature>
<dbReference type="AlphaFoldDB" id="A0A841IWS6"/>
<dbReference type="SMART" id="SM00564">
    <property type="entry name" value="PQQ"/>
    <property type="match status" value="4"/>
</dbReference>
<feature type="binding site" evidence="11">
    <location>
        <position position="78"/>
    </location>
    <ligand>
        <name>pyrroloquinoline quinone</name>
        <dbReference type="ChEBI" id="CHEBI:58442"/>
    </ligand>
</feature>
<sequence length="703" mass="76254">MALAAGAFSLISATNPRRPAAVDQARLEQADADPANWMTHGRTFNEDRYSPLGAINRQNVSKLGVAWSYEMRESRGVEATPIVVDGVMYITSAWSIVHAIDATNGKELWVYDPEVPRITGTKACCDAISRGVTVWNGKVYVATLDGRLVAIDARNGRKVWEQVTLDRSKPYTITGAPRAARGLIYIGNSGSEYGVRGFVSAYDAETGKLRWRFYITPNPKGPDGAASDSVRDRALETWNTAAGEWLRSGGGGASWDALVFDKETNTLWIGTGNGGPWNRELRSPSIPGRNNDNLYLSSVLGVDPDTGAYKCHYQETPGETWDFTATQPMILTTLKIGGSDRRVLLHAPKNGFFYVIDRTNCGLISAKPFVPVSWATGVDPKSGRPIENPEARFQSAPFLVSPSGWGGHNWHPMSMSRQTGLVYIPVRDAPVHYAADPAFVHREGSYNTGTAYTAFPEGPAAREMIRKLLKGYLLAWDPVQQKEAWRVPLPGIDNGGTLATAGGLVFQGTVDGRLRAYNARTGAILWDIDNGAPAFGGPISYSVKGRQYLAVTASFGTPAYLTGAILSTKVGDMRKSRVNVYRLGGAPIPKRPVVENPTPEPPVIAASEEMLQAGSLNYSHYCLGCHGMSAVSGGATPDLRRTPYLQDGESFRAVVHGALATSGMPNFSAWLKDADVEAIRAYIAGRARDAFQEEQKRKHAPVK</sequence>
<comment type="cofactor">
    <cofactor evidence="11">
        <name>heme c</name>
        <dbReference type="ChEBI" id="CHEBI:61717"/>
    </cofactor>
    <text evidence="11">Binds 1 heme c group per subunit.</text>
</comment>
<dbReference type="GO" id="GO:0016614">
    <property type="term" value="F:oxidoreductase activity, acting on CH-OH group of donors"/>
    <property type="evidence" value="ECO:0007669"/>
    <property type="project" value="InterPro"/>
</dbReference>
<dbReference type="GO" id="GO:0016020">
    <property type="term" value="C:membrane"/>
    <property type="evidence" value="ECO:0007669"/>
    <property type="project" value="InterPro"/>
</dbReference>
<protein>
    <submittedName>
        <fullName evidence="15">Quinohemoprotein ethanol dehydrogenase</fullName>
        <ecNumber evidence="15">1.1.9.1</ecNumber>
    </submittedName>
</protein>
<feature type="binding site" evidence="12">
    <location>
        <position position="273"/>
    </location>
    <ligand>
        <name>Ca(2+)</name>
        <dbReference type="ChEBI" id="CHEBI:29108"/>
    </ligand>
</feature>
<keyword evidence="6 11" id="KW-0634">PQQ</keyword>
<dbReference type="PANTHER" id="PTHR32303">
    <property type="entry name" value="QUINOPROTEIN ALCOHOL DEHYDROGENASE (CYTOCHROME C)"/>
    <property type="match status" value="1"/>
</dbReference>
<evidence type="ECO:0000256" key="4">
    <source>
        <dbReference type="ARBA" id="ARBA00022729"/>
    </source>
</evidence>
<dbReference type="PROSITE" id="PS51007">
    <property type="entry name" value="CYTC"/>
    <property type="match status" value="1"/>
</dbReference>
<dbReference type="EMBL" id="JACIJP010000001">
    <property type="protein sequence ID" value="MBB6122730.1"/>
    <property type="molecule type" value="Genomic_DNA"/>
</dbReference>
<feature type="binding site" evidence="12">
    <location>
        <position position="322"/>
    </location>
    <ligand>
        <name>Ca(2+)</name>
        <dbReference type="ChEBI" id="CHEBI:29108"/>
    </ligand>
</feature>
<dbReference type="EC" id="1.1.9.1" evidence="15"/>
<name>A0A841IWS6_9SPHN</name>
<dbReference type="PANTHER" id="PTHR32303:SF20">
    <property type="entry name" value="QUINOPROTEIN ETHANOL DEHYDROGENASE"/>
    <property type="match status" value="1"/>
</dbReference>
<keyword evidence="3 12" id="KW-0479">Metal-binding</keyword>
<keyword evidence="5 12" id="KW-0106">Calcium</keyword>
<feature type="disulfide bond" evidence="13">
    <location>
        <begin position="124"/>
        <end position="125"/>
    </location>
</feature>
<evidence type="ECO:0000256" key="10">
    <source>
        <dbReference type="PIRSR" id="PIRSR617512-1"/>
    </source>
</evidence>
<dbReference type="InterPro" id="IPR017512">
    <property type="entry name" value="PQQ_MeOH/EtOH_DH"/>
</dbReference>
<organism evidence="15 16">
    <name type="scientific">Sphingobium subterraneum</name>
    <dbReference type="NCBI Taxonomy" id="627688"/>
    <lineage>
        <taxon>Bacteria</taxon>
        <taxon>Pseudomonadati</taxon>
        <taxon>Pseudomonadota</taxon>
        <taxon>Alphaproteobacteria</taxon>
        <taxon>Sphingomonadales</taxon>
        <taxon>Sphingomonadaceae</taxon>
        <taxon>Sphingobium</taxon>
    </lineage>
</organism>
<evidence type="ECO:0000256" key="9">
    <source>
        <dbReference type="ARBA" id="ARBA00023157"/>
    </source>
</evidence>
<evidence type="ECO:0000256" key="7">
    <source>
        <dbReference type="ARBA" id="ARBA00023002"/>
    </source>
</evidence>
<reference evidence="15 16" key="1">
    <citation type="submission" date="2020-08" db="EMBL/GenBank/DDBJ databases">
        <title>Genomic Encyclopedia of Type Strains, Phase IV (KMG-IV): sequencing the most valuable type-strain genomes for metagenomic binning, comparative biology and taxonomic classification.</title>
        <authorList>
            <person name="Goeker M."/>
        </authorList>
    </citation>
    <scope>NUCLEOTIDE SEQUENCE [LARGE SCALE GENOMIC DNA]</scope>
    <source>
        <strain evidence="15 16">DSM 102255</strain>
    </source>
</reference>
<feature type="binding site" description="covalent" evidence="11">
    <location>
        <position position="622"/>
    </location>
    <ligand>
        <name>heme c</name>
        <dbReference type="ChEBI" id="CHEBI:61717"/>
    </ligand>
</feature>
<evidence type="ECO:0000256" key="6">
    <source>
        <dbReference type="ARBA" id="ARBA00022891"/>
    </source>
</evidence>
<evidence type="ECO:0000256" key="5">
    <source>
        <dbReference type="ARBA" id="ARBA00022837"/>
    </source>
</evidence>
<feature type="binding site" description="axial binding residue" evidence="12">
    <location>
        <position position="664"/>
    </location>
    <ligand>
        <name>heme c</name>
        <dbReference type="ChEBI" id="CHEBI:61717"/>
    </ligand>
    <ligandPart>
        <name>Fe</name>
        <dbReference type="ChEBI" id="CHEBI:18248"/>
    </ligandPart>
</feature>
<keyword evidence="2 11" id="KW-0349">Heme</keyword>
<feature type="binding site" evidence="11">
    <location>
        <begin position="409"/>
        <end position="410"/>
    </location>
    <ligand>
        <name>pyrroloquinoline quinone</name>
        <dbReference type="ChEBI" id="CHEBI:58442"/>
    </ligand>
</feature>
<feature type="binding site" description="axial binding residue" evidence="12">
    <location>
        <position position="626"/>
    </location>
    <ligand>
        <name>heme c</name>
        <dbReference type="ChEBI" id="CHEBI:61717"/>
    </ligand>
    <ligandPart>
        <name>Fe</name>
        <dbReference type="ChEBI" id="CHEBI:18248"/>
    </ligandPart>
</feature>
<dbReference type="InterPro" id="IPR002372">
    <property type="entry name" value="PQQ_rpt_dom"/>
</dbReference>
<dbReference type="GO" id="GO:0020037">
    <property type="term" value="F:heme binding"/>
    <property type="evidence" value="ECO:0007669"/>
    <property type="project" value="InterPro"/>
</dbReference>
<feature type="binding site" evidence="11">
    <location>
        <position position="349"/>
    </location>
    <ligand>
        <name>pyrroloquinoline quinone</name>
        <dbReference type="ChEBI" id="CHEBI:58442"/>
    </ligand>
</feature>
<dbReference type="SUPFAM" id="SSF50998">
    <property type="entry name" value="Quinoprotein alcohol dehydrogenase-like"/>
    <property type="match status" value="1"/>
</dbReference>
<dbReference type="Gene3D" id="2.140.10.10">
    <property type="entry name" value="Quinoprotein alcohol dehydrogenase-like superfamily"/>
    <property type="match status" value="1"/>
</dbReference>
<keyword evidence="16" id="KW-1185">Reference proteome</keyword>
<gene>
    <name evidence="15" type="ORF">FHS92_000437</name>
</gene>
<dbReference type="InterPro" id="IPR009056">
    <property type="entry name" value="Cyt_c-like_dom"/>
</dbReference>
<proteinExistence type="inferred from homology"/>
<dbReference type="NCBIfam" id="TIGR03075">
    <property type="entry name" value="PQQ_enz_alc_DH"/>
    <property type="match status" value="1"/>
</dbReference>
<dbReference type="InterPro" id="IPR011047">
    <property type="entry name" value="Quinoprotein_ADH-like_sf"/>
</dbReference>
<keyword evidence="8 12" id="KW-0408">Iron</keyword>
<comment type="similarity">
    <text evidence="1">Belongs to the bacterial PQQ dehydrogenase family.</text>
</comment>
<evidence type="ECO:0000313" key="15">
    <source>
        <dbReference type="EMBL" id="MBB6122730.1"/>
    </source>
</evidence>
<dbReference type="InterPro" id="IPR036909">
    <property type="entry name" value="Cyt_c-like_dom_sf"/>
</dbReference>